<evidence type="ECO:0000313" key="3">
    <source>
        <dbReference type="Proteomes" id="UP001633002"/>
    </source>
</evidence>
<name>A0ABD3I860_9MARC</name>
<organism evidence="2 3">
    <name type="scientific">Riccia sorocarpa</name>
    <dbReference type="NCBI Taxonomy" id="122646"/>
    <lineage>
        <taxon>Eukaryota</taxon>
        <taxon>Viridiplantae</taxon>
        <taxon>Streptophyta</taxon>
        <taxon>Embryophyta</taxon>
        <taxon>Marchantiophyta</taxon>
        <taxon>Marchantiopsida</taxon>
        <taxon>Marchantiidae</taxon>
        <taxon>Marchantiales</taxon>
        <taxon>Ricciaceae</taxon>
        <taxon>Riccia</taxon>
    </lineage>
</organism>
<dbReference type="AlphaFoldDB" id="A0ABD3I860"/>
<feature type="compositionally biased region" description="Polar residues" evidence="1">
    <location>
        <begin position="1"/>
        <end position="15"/>
    </location>
</feature>
<proteinExistence type="predicted"/>
<evidence type="ECO:0000313" key="2">
    <source>
        <dbReference type="EMBL" id="KAL3697744.1"/>
    </source>
</evidence>
<reference evidence="2 3" key="1">
    <citation type="submission" date="2024-09" db="EMBL/GenBank/DDBJ databases">
        <title>Chromosome-scale assembly of Riccia sorocarpa.</title>
        <authorList>
            <person name="Paukszto L."/>
        </authorList>
    </citation>
    <scope>NUCLEOTIDE SEQUENCE [LARGE SCALE GENOMIC DNA]</scope>
    <source>
        <strain evidence="2">LP-2024</strain>
        <tissue evidence="2">Aerial parts of the thallus</tissue>
    </source>
</reference>
<sequence length="225" mass="24732">MSTSDPDPYSSNISLPDSPVDDPTSSKTRAVDYITKALELMDSGSMTQNRRMEIKSILLLAQNLITKETSMALSSTSAGILGQRPLPKATEKLHISFTEGSYPKDLSHDQLKKQINSAIAESGSPTLRVQAIQKYKNSLGIIVESADTQQALLSSGNSWGPKAFESFSTVAPPKIRHQILVHDIPVDLSLEDIESGLTEDNVYLQLSEKPRWLLKDLSTKKRFSS</sequence>
<dbReference type="Proteomes" id="UP001633002">
    <property type="component" value="Unassembled WGS sequence"/>
</dbReference>
<dbReference type="EMBL" id="JBJQOH010000002">
    <property type="protein sequence ID" value="KAL3697744.1"/>
    <property type="molecule type" value="Genomic_DNA"/>
</dbReference>
<comment type="caution">
    <text evidence="2">The sequence shown here is derived from an EMBL/GenBank/DDBJ whole genome shotgun (WGS) entry which is preliminary data.</text>
</comment>
<accession>A0ABD3I860</accession>
<feature type="region of interest" description="Disordered" evidence="1">
    <location>
        <begin position="1"/>
        <end position="26"/>
    </location>
</feature>
<evidence type="ECO:0000256" key="1">
    <source>
        <dbReference type="SAM" id="MobiDB-lite"/>
    </source>
</evidence>
<gene>
    <name evidence="2" type="ORF">R1sor_011820</name>
</gene>
<protein>
    <submittedName>
        <fullName evidence="2">Uncharacterized protein</fullName>
    </submittedName>
</protein>
<keyword evidence="3" id="KW-1185">Reference proteome</keyword>